<dbReference type="SUPFAM" id="SSF56349">
    <property type="entry name" value="DNA breaking-rejoining enzymes"/>
    <property type="match status" value="1"/>
</dbReference>
<name>A0A5J5GF89_9RHOB</name>
<dbReference type="RefSeq" id="WP_150445688.1">
    <property type="nucleotide sequence ID" value="NZ_VYQE01000004.1"/>
</dbReference>
<evidence type="ECO:0000256" key="2">
    <source>
        <dbReference type="ARBA" id="ARBA00006645"/>
    </source>
</evidence>
<organism evidence="9 10">
    <name type="scientific">Histidinibacterium aquaticum</name>
    <dbReference type="NCBI Taxonomy" id="2613962"/>
    <lineage>
        <taxon>Bacteria</taxon>
        <taxon>Pseudomonadati</taxon>
        <taxon>Pseudomonadota</taxon>
        <taxon>Alphaproteobacteria</taxon>
        <taxon>Rhodobacterales</taxon>
        <taxon>Paracoccaceae</taxon>
        <taxon>Histidinibacterium</taxon>
    </lineage>
</organism>
<dbReference type="InterPro" id="IPR013500">
    <property type="entry name" value="TopoI_cat_euk"/>
</dbReference>
<dbReference type="InterPro" id="IPR001631">
    <property type="entry name" value="TopoI"/>
</dbReference>
<dbReference type="Gene3D" id="1.10.132.120">
    <property type="match status" value="1"/>
</dbReference>
<dbReference type="PROSITE" id="PS52038">
    <property type="entry name" value="TOPO_IB_2"/>
    <property type="match status" value="1"/>
</dbReference>
<dbReference type="Gene3D" id="3.90.15.10">
    <property type="entry name" value="Topoisomerase I, Chain A, domain 3"/>
    <property type="match status" value="1"/>
</dbReference>
<keyword evidence="6 9" id="KW-0413">Isomerase</keyword>
<comment type="catalytic activity">
    <reaction evidence="1">
        <text>ATP-independent breakage of single-stranded DNA, followed by passage and rejoining.</text>
        <dbReference type="EC" id="5.6.2.1"/>
    </reaction>
</comment>
<evidence type="ECO:0000259" key="7">
    <source>
        <dbReference type="Pfam" id="PF01028"/>
    </source>
</evidence>
<feature type="domain" description="DNA topoisomerase I catalytic core eukaryotic-type" evidence="7">
    <location>
        <begin position="86"/>
        <end position="250"/>
    </location>
</feature>
<keyword evidence="4" id="KW-0799">Topoisomerase</keyword>
<evidence type="ECO:0000256" key="5">
    <source>
        <dbReference type="ARBA" id="ARBA00023125"/>
    </source>
</evidence>
<feature type="domain" description="DNA topoisomerase IB N-terminal" evidence="8">
    <location>
        <begin position="25"/>
        <end position="73"/>
    </location>
</feature>
<dbReference type="InterPro" id="IPR049331">
    <property type="entry name" value="Top1B_N_bact"/>
</dbReference>
<keyword evidence="5" id="KW-0238">DNA-binding</keyword>
<proteinExistence type="inferred from homology"/>
<comment type="caution">
    <text evidence="9">The sequence shown here is derived from an EMBL/GenBank/DDBJ whole genome shotgun (WGS) entry which is preliminary data.</text>
</comment>
<evidence type="ECO:0000256" key="4">
    <source>
        <dbReference type="ARBA" id="ARBA00023029"/>
    </source>
</evidence>
<dbReference type="Pfam" id="PF01028">
    <property type="entry name" value="Topoisom_I"/>
    <property type="match status" value="1"/>
</dbReference>
<evidence type="ECO:0000313" key="10">
    <source>
        <dbReference type="Proteomes" id="UP000326554"/>
    </source>
</evidence>
<dbReference type="EC" id="5.6.2.1" evidence="3"/>
<dbReference type="InterPro" id="IPR014711">
    <property type="entry name" value="TopoI_cat_a-hlx-sub_euk"/>
</dbReference>
<dbReference type="PRINTS" id="PR00416">
    <property type="entry name" value="EUTPISMRASEI"/>
</dbReference>
<reference evidence="9 10" key="1">
    <citation type="submission" date="2019-09" db="EMBL/GenBank/DDBJ databases">
        <authorList>
            <person name="Park J.-S."/>
            <person name="Choi H.-J."/>
        </authorList>
    </citation>
    <scope>NUCLEOTIDE SEQUENCE [LARGE SCALE GENOMIC DNA]</scope>
    <source>
        <strain evidence="9 10">176SS1-4</strain>
    </source>
</reference>
<dbReference type="GO" id="GO:0003677">
    <property type="term" value="F:DNA binding"/>
    <property type="evidence" value="ECO:0007669"/>
    <property type="project" value="UniProtKB-KW"/>
</dbReference>
<gene>
    <name evidence="9" type="ORF">F3S47_12850</name>
</gene>
<dbReference type="GO" id="GO:0006265">
    <property type="term" value="P:DNA topological change"/>
    <property type="evidence" value="ECO:0007669"/>
    <property type="project" value="InterPro"/>
</dbReference>
<dbReference type="InterPro" id="IPR011010">
    <property type="entry name" value="DNA_brk_join_enz"/>
</dbReference>
<protein>
    <recommendedName>
        <fullName evidence="3">DNA topoisomerase</fullName>
        <ecNumber evidence="3">5.6.2.1</ecNumber>
    </recommendedName>
</protein>
<evidence type="ECO:0000256" key="3">
    <source>
        <dbReference type="ARBA" id="ARBA00012891"/>
    </source>
</evidence>
<sequence>MTQPDDLVYYPDDRPGIRRRRAGRGFAYYAPDGTRIDDRRERRRIKALAVPPAYEDVWICPQPNGHLQATGRDTRKRKQYRYHPDWRAWRDATKFDGLAEFGRALPTLRRRIRADLAGEAGERDTAIAAVLALIDRLSLRVGHADTARENGTYGATTLRNSHVTLEEGSIRLRYPGKGGGIVDKRLKDARLMKLLGRLHDLPGASFVSWVGPDGASHEVSSHAVNARISEITGESGFTAKTFRTWAGSEAALSVALQPQPTTIRAMTEAAAARLHNTPAISRSSYVHPRVIALSEATDAERLALMEDLPARAELRQAERALLRLLDQ</sequence>
<dbReference type="EMBL" id="VYQE01000004">
    <property type="protein sequence ID" value="KAA9006670.1"/>
    <property type="molecule type" value="Genomic_DNA"/>
</dbReference>
<evidence type="ECO:0000256" key="1">
    <source>
        <dbReference type="ARBA" id="ARBA00000213"/>
    </source>
</evidence>
<dbReference type="SUPFAM" id="SSF55869">
    <property type="entry name" value="DNA topoisomerase I domain"/>
    <property type="match status" value="1"/>
</dbReference>
<accession>A0A5J5GF89</accession>
<dbReference type="GO" id="GO:0003917">
    <property type="term" value="F:DNA topoisomerase type I (single strand cut, ATP-independent) activity"/>
    <property type="evidence" value="ECO:0007669"/>
    <property type="project" value="UniProtKB-EC"/>
</dbReference>
<evidence type="ECO:0000256" key="6">
    <source>
        <dbReference type="ARBA" id="ARBA00023235"/>
    </source>
</evidence>
<evidence type="ECO:0000313" key="9">
    <source>
        <dbReference type="EMBL" id="KAA9006670.1"/>
    </source>
</evidence>
<dbReference type="InterPro" id="IPR035447">
    <property type="entry name" value="DNA_topo_I_N_sf"/>
</dbReference>
<dbReference type="AlphaFoldDB" id="A0A5J5GF89"/>
<dbReference type="Gene3D" id="3.30.66.10">
    <property type="entry name" value="DNA topoisomerase I domain"/>
    <property type="match status" value="1"/>
</dbReference>
<keyword evidence="10" id="KW-1185">Reference proteome</keyword>
<dbReference type="Pfam" id="PF21338">
    <property type="entry name" value="Top1B_N_bact"/>
    <property type="match status" value="1"/>
</dbReference>
<evidence type="ECO:0000259" key="8">
    <source>
        <dbReference type="Pfam" id="PF21338"/>
    </source>
</evidence>
<comment type="similarity">
    <text evidence="2">Belongs to the type IB topoisomerase family.</text>
</comment>
<dbReference type="Proteomes" id="UP000326554">
    <property type="component" value="Unassembled WGS sequence"/>
</dbReference>